<dbReference type="Gene3D" id="1.10.760.10">
    <property type="entry name" value="Cytochrome c-like domain"/>
    <property type="match status" value="1"/>
</dbReference>
<organism evidence="8 9">
    <name type="scientific">Microvirga terrae</name>
    <dbReference type="NCBI Taxonomy" id="2740529"/>
    <lineage>
        <taxon>Bacteria</taxon>
        <taxon>Pseudomonadati</taxon>
        <taxon>Pseudomonadota</taxon>
        <taxon>Alphaproteobacteria</taxon>
        <taxon>Hyphomicrobiales</taxon>
        <taxon>Methylobacteriaceae</taxon>
        <taxon>Microvirga</taxon>
    </lineage>
</organism>
<keyword evidence="1 4" id="KW-0349">Heme</keyword>
<feature type="signal peptide" evidence="6">
    <location>
        <begin position="1"/>
        <end position="19"/>
    </location>
</feature>
<evidence type="ECO:0000256" key="4">
    <source>
        <dbReference type="PROSITE-ProRule" id="PRU00433"/>
    </source>
</evidence>
<accession>A0ABY5RUS9</accession>
<evidence type="ECO:0000256" key="1">
    <source>
        <dbReference type="ARBA" id="ARBA00022617"/>
    </source>
</evidence>
<gene>
    <name evidence="8" type="ORF">HPT29_007810</name>
</gene>
<dbReference type="PROSITE" id="PS51257">
    <property type="entry name" value="PROKAR_LIPOPROTEIN"/>
    <property type="match status" value="1"/>
</dbReference>
<reference evidence="8" key="1">
    <citation type="submission" date="2022-08" db="EMBL/GenBank/DDBJ databases">
        <title>Microvirga terrae sp. nov., isolated from soil.</title>
        <authorList>
            <person name="Kim K.H."/>
            <person name="Seo Y.L."/>
            <person name="Kim J.M."/>
            <person name="Lee J.K."/>
            <person name="Han D.M."/>
            <person name="Jeon C.O."/>
        </authorList>
    </citation>
    <scope>NUCLEOTIDE SEQUENCE</scope>
    <source>
        <strain evidence="8">R24</strain>
    </source>
</reference>
<feature type="region of interest" description="Disordered" evidence="5">
    <location>
        <begin position="129"/>
        <end position="180"/>
    </location>
</feature>
<evidence type="ECO:0000259" key="7">
    <source>
        <dbReference type="PROSITE" id="PS51007"/>
    </source>
</evidence>
<dbReference type="InterPro" id="IPR009056">
    <property type="entry name" value="Cyt_c-like_dom"/>
</dbReference>
<evidence type="ECO:0000313" key="9">
    <source>
        <dbReference type="Proteomes" id="UP001017257"/>
    </source>
</evidence>
<keyword evidence="6" id="KW-0732">Signal</keyword>
<dbReference type="Proteomes" id="UP001017257">
    <property type="component" value="Chromosome"/>
</dbReference>
<name>A0ABY5RUS9_9HYPH</name>
<feature type="domain" description="Cytochrome c" evidence="7">
    <location>
        <begin position="35"/>
        <end position="126"/>
    </location>
</feature>
<keyword evidence="2 4" id="KW-0479">Metal-binding</keyword>
<keyword evidence="3 4" id="KW-0408">Iron</keyword>
<feature type="chain" id="PRO_5046761570" evidence="6">
    <location>
        <begin position="20"/>
        <end position="180"/>
    </location>
</feature>
<dbReference type="RefSeq" id="WP_173948375.1">
    <property type="nucleotide sequence ID" value="NZ_CP102845.1"/>
</dbReference>
<dbReference type="Pfam" id="PF00034">
    <property type="entry name" value="Cytochrom_C"/>
    <property type="match status" value="1"/>
</dbReference>
<dbReference type="SUPFAM" id="SSF46626">
    <property type="entry name" value="Cytochrome c"/>
    <property type="match status" value="1"/>
</dbReference>
<dbReference type="InterPro" id="IPR036909">
    <property type="entry name" value="Cyt_c-like_dom_sf"/>
</dbReference>
<evidence type="ECO:0000256" key="3">
    <source>
        <dbReference type="ARBA" id="ARBA00023004"/>
    </source>
</evidence>
<sequence length="180" mass="19265">MIRRALTCLSLVPILAGIAACSESQDGSAMKIADGEPERGRALIQSYGCGTCHAIDGVRGARGRVGPELKDYARQHLLAGFLPNTPPNLIAWLVDPVALKPRTGMPTQGVTEAEARHIASYLYSRSADRAPVYPPDPPLPLREPDDTIIDPPRPASDPSETEPRTRRLIPNTPIGSGAKS</sequence>
<dbReference type="EMBL" id="CP102845">
    <property type="protein sequence ID" value="UVF21016.1"/>
    <property type="molecule type" value="Genomic_DNA"/>
</dbReference>
<proteinExistence type="predicted"/>
<dbReference type="PROSITE" id="PS51007">
    <property type="entry name" value="CYTC"/>
    <property type="match status" value="1"/>
</dbReference>
<evidence type="ECO:0000313" key="8">
    <source>
        <dbReference type="EMBL" id="UVF21016.1"/>
    </source>
</evidence>
<keyword evidence="9" id="KW-1185">Reference proteome</keyword>
<feature type="compositionally biased region" description="Pro residues" evidence="5">
    <location>
        <begin position="132"/>
        <end position="141"/>
    </location>
</feature>
<protein>
    <submittedName>
        <fullName evidence="8">C-type cytochrome</fullName>
    </submittedName>
</protein>
<evidence type="ECO:0000256" key="5">
    <source>
        <dbReference type="SAM" id="MobiDB-lite"/>
    </source>
</evidence>
<evidence type="ECO:0000256" key="2">
    <source>
        <dbReference type="ARBA" id="ARBA00022723"/>
    </source>
</evidence>
<evidence type="ECO:0000256" key="6">
    <source>
        <dbReference type="SAM" id="SignalP"/>
    </source>
</evidence>